<evidence type="ECO:0000256" key="1">
    <source>
        <dbReference type="ARBA" id="ARBA00005771"/>
    </source>
</evidence>
<evidence type="ECO:0000256" key="2">
    <source>
        <dbReference type="ARBA" id="ARBA00022679"/>
    </source>
</evidence>
<evidence type="ECO:0000259" key="4">
    <source>
        <dbReference type="Pfam" id="PF00685"/>
    </source>
</evidence>
<dbReference type="SUPFAM" id="SSF52540">
    <property type="entry name" value="P-loop containing nucleoside triphosphate hydrolases"/>
    <property type="match status" value="1"/>
</dbReference>
<dbReference type="Gene3D" id="3.40.50.300">
    <property type="entry name" value="P-loop containing nucleotide triphosphate hydrolases"/>
    <property type="match status" value="1"/>
</dbReference>
<feature type="transmembrane region" description="Helical" evidence="3">
    <location>
        <begin position="7"/>
        <end position="25"/>
    </location>
</feature>
<dbReference type="Proteomes" id="UP000186817">
    <property type="component" value="Unassembled WGS sequence"/>
</dbReference>
<organism evidence="5 6">
    <name type="scientific">Symbiodinium microadriaticum</name>
    <name type="common">Dinoflagellate</name>
    <name type="synonym">Zooxanthella microadriatica</name>
    <dbReference type="NCBI Taxonomy" id="2951"/>
    <lineage>
        <taxon>Eukaryota</taxon>
        <taxon>Sar</taxon>
        <taxon>Alveolata</taxon>
        <taxon>Dinophyceae</taxon>
        <taxon>Suessiales</taxon>
        <taxon>Symbiodiniaceae</taxon>
        <taxon>Symbiodinium</taxon>
    </lineage>
</organism>
<evidence type="ECO:0000256" key="3">
    <source>
        <dbReference type="SAM" id="Phobius"/>
    </source>
</evidence>
<keyword evidence="2 5" id="KW-0808">Transferase</keyword>
<dbReference type="GO" id="GO:0008146">
    <property type="term" value="F:sulfotransferase activity"/>
    <property type="evidence" value="ECO:0007669"/>
    <property type="project" value="InterPro"/>
</dbReference>
<proteinExistence type="inferred from homology"/>
<dbReference type="InterPro" id="IPR027417">
    <property type="entry name" value="P-loop_NTPase"/>
</dbReference>
<sequence length="477" mass="53637">MCKKPLSALLYTLVIAAVATVLWLWTSVPLPSDTAVVIPAAKVPLRPAPSASLSKASLSDSKANVLLEEEPSNQLGDVRNCSTGSPQTGKKGGRCLSSLQCSDGEFCHPERKTCENFCVDRNKGDEEMTRCSSCMQRCPKRSICTGFIEDRPQSLRGSQGSCNVRQLVGNCPFCKDACKGITLGPVRFPEDDPTEKDIWITSYPKTGSTWVRHLVTNLYFAVKNPGPAEVASFKAVDDFIPFIEDGKGWTSRDMFRTRTGMRIWKTHEPFNCDPYPCKGGTVDHQAPSQCMCPNCAKKFRRVIYVYRNGYDTLASYFRFRMGLGQVRDPSSFPSFINNRRMYPGVSWADHIRSWQHAARENPKLRILWLRYESLRQTPELEMRRIANFLNLDTDSKDIQFAINASSKETLQQMETQEGGVNFFKIRYNKSSLKFVGSGQGNMATEALWTSVGEADLATWQLHNGHVQRCFGYSEMPT</sequence>
<keyword evidence="3" id="KW-0472">Membrane</keyword>
<evidence type="ECO:0000313" key="6">
    <source>
        <dbReference type="Proteomes" id="UP000186817"/>
    </source>
</evidence>
<feature type="domain" description="Sulfotransferase" evidence="4">
    <location>
        <begin position="196"/>
        <end position="417"/>
    </location>
</feature>
<evidence type="ECO:0000313" key="5">
    <source>
        <dbReference type="EMBL" id="OLQ05259.1"/>
    </source>
</evidence>
<dbReference type="AlphaFoldDB" id="A0A1Q9ECW7"/>
<comment type="caution">
    <text evidence="5">The sequence shown here is derived from an EMBL/GenBank/DDBJ whole genome shotgun (WGS) entry which is preliminary data.</text>
</comment>
<keyword evidence="3" id="KW-0812">Transmembrane</keyword>
<reference evidence="5 6" key="1">
    <citation type="submission" date="2016-02" db="EMBL/GenBank/DDBJ databases">
        <title>Genome analysis of coral dinoflagellate symbionts highlights evolutionary adaptations to a symbiotic lifestyle.</title>
        <authorList>
            <person name="Aranda M."/>
            <person name="Li Y."/>
            <person name="Liew Y.J."/>
            <person name="Baumgarten S."/>
            <person name="Simakov O."/>
            <person name="Wilson M."/>
            <person name="Piel J."/>
            <person name="Ashoor H."/>
            <person name="Bougouffa S."/>
            <person name="Bajic V.B."/>
            <person name="Ryu T."/>
            <person name="Ravasi T."/>
            <person name="Bayer T."/>
            <person name="Micklem G."/>
            <person name="Kim H."/>
            <person name="Bhak J."/>
            <person name="Lajeunesse T.C."/>
            <person name="Voolstra C.R."/>
        </authorList>
    </citation>
    <scope>NUCLEOTIDE SEQUENCE [LARGE SCALE GENOMIC DNA]</scope>
    <source>
        <strain evidence="5 6">CCMP2467</strain>
    </source>
</reference>
<dbReference type="EMBL" id="LSRX01000190">
    <property type="protein sequence ID" value="OLQ05259.1"/>
    <property type="molecule type" value="Genomic_DNA"/>
</dbReference>
<protein>
    <submittedName>
        <fullName evidence="5">Sulfotransferase family cytosolic 1B member 1</fullName>
    </submittedName>
</protein>
<name>A0A1Q9ECW7_SYMMI</name>
<dbReference type="InterPro" id="IPR000863">
    <property type="entry name" value="Sulfotransferase_dom"/>
</dbReference>
<gene>
    <name evidence="5" type="primary">Sult1b1</name>
    <name evidence="5" type="ORF">AK812_SmicGene11594</name>
</gene>
<keyword evidence="6" id="KW-1185">Reference proteome</keyword>
<comment type="similarity">
    <text evidence="1">Belongs to the sulfotransferase 1 family.</text>
</comment>
<keyword evidence="3" id="KW-1133">Transmembrane helix</keyword>
<dbReference type="Pfam" id="PF00685">
    <property type="entry name" value="Sulfotransfer_1"/>
    <property type="match status" value="1"/>
</dbReference>
<accession>A0A1Q9ECW7</accession>
<dbReference type="OrthoDB" id="205623at2759"/>
<dbReference type="PANTHER" id="PTHR11783">
    <property type="entry name" value="SULFOTRANSFERASE SULT"/>
    <property type="match status" value="1"/>
</dbReference>